<reference evidence="1 2" key="1">
    <citation type="submission" date="2017-09" db="EMBL/GenBank/DDBJ databases">
        <title>Large-scale bioinformatics analysis of Bacillus genomes uncovers conserved roles of natural products in bacterial physiology.</title>
        <authorList>
            <consortium name="Agbiome Team Llc"/>
            <person name="Bleich R.M."/>
            <person name="Grubbs K.J."/>
            <person name="Santa Maria K.C."/>
            <person name="Allen S.E."/>
            <person name="Farag S."/>
            <person name="Shank E.A."/>
            <person name="Bowers A."/>
        </authorList>
    </citation>
    <scope>NUCLEOTIDE SEQUENCE [LARGE SCALE GENOMIC DNA]</scope>
    <source>
        <strain evidence="1 2">AFS037265</strain>
    </source>
</reference>
<protein>
    <submittedName>
        <fullName evidence="1">MarR family transcriptional regulator</fullName>
    </submittedName>
</protein>
<dbReference type="EMBL" id="NUTL01000187">
    <property type="protein sequence ID" value="PHE86338.1"/>
    <property type="molecule type" value="Genomic_DNA"/>
</dbReference>
<accession>A0ABD6SXU7</accession>
<proteinExistence type="predicted"/>
<organism evidence="1 2">
    <name type="scientific">Bacillus pseudomycoides</name>
    <dbReference type="NCBI Taxonomy" id="64104"/>
    <lineage>
        <taxon>Bacteria</taxon>
        <taxon>Bacillati</taxon>
        <taxon>Bacillota</taxon>
        <taxon>Bacilli</taxon>
        <taxon>Bacillales</taxon>
        <taxon>Bacillaceae</taxon>
        <taxon>Bacillus</taxon>
        <taxon>Bacillus cereus group</taxon>
    </lineage>
</organism>
<name>A0ABD6SXU7_9BACI</name>
<evidence type="ECO:0000313" key="1">
    <source>
        <dbReference type="EMBL" id="PHE86338.1"/>
    </source>
</evidence>
<gene>
    <name evidence="1" type="ORF">COF81_28330</name>
</gene>
<dbReference type="AlphaFoldDB" id="A0ABD6SXU7"/>
<sequence>MHDESNRGVIRFLNRYNPNELKLVSRFLEDTLEASWVRGELNKIEDKNFE</sequence>
<evidence type="ECO:0000313" key="2">
    <source>
        <dbReference type="Proteomes" id="UP000221918"/>
    </source>
</evidence>
<comment type="caution">
    <text evidence="1">The sequence shown here is derived from an EMBL/GenBank/DDBJ whole genome shotgun (WGS) entry which is preliminary data.</text>
</comment>
<dbReference type="Proteomes" id="UP000221918">
    <property type="component" value="Unassembled WGS sequence"/>
</dbReference>